<dbReference type="Proteomes" id="UP001055286">
    <property type="component" value="Unassembled WGS sequence"/>
</dbReference>
<feature type="region of interest" description="Disordered" evidence="1">
    <location>
        <begin position="1"/>
        <end position="32"/>
    </location>
</feature>
<evidence type="ECO:0000256" key="1">
    <source>
        <dbReference type="SAM" id="MobiDB-lite"/>
    </source>
</evidence>
<proteinExistence type="predicted"/>
<evidence type="ECO:0000313" key="3">
    <source>
        <dbReference type="Proteomes" id="UP001055286"/>
    </source>
</evidence>
<comment type="caution">
    <text evidence="2">The sequence shown here is derived from an EMBL/GenBank/DDBJ whole genome shotgun (WGS) entry which is preliminary data.</text>
</comment>
<accession>A0AA37HII4</accession>
<dbReference type="AlphaFoldDB" id="A0AA37HII4"/>
<organism evidence="2 3">
    <name type="scientific">Methylobacterium frigidaeris</name>
    <dbReference type="NCBI Taxonomy" id="2038277"/>
    <lineage>
        <taxon>Bacteria</taxon>
        <taxon>Pseudomonadati</taxon>
        <taxon>Pseudomonadota</taxon>
        <taxon>Alphaproteobacteria</taxon>
        <taxon>Hyphomicrobiales</taxon>
        <taxon>Methylobacteriaceae</taxon>
        <taxon>Methylobacterium</taxon>
    </lineage>
</organism>
<reference evidence="2" key="2">
    <citation type="submission" date="2021-08" db="EMBL/GenBank/DDBJ databases">
        <authorList>
            <person name="Tani A."/>
            <person name="Ola A."/>
            <person name="Ogura Y."/>
            <person name="Katsura K."/>
            <person name="Hayashi T."/>
        </authorList>
    </citation>
    <scope>NUCLEOTIDE SEQUENCE</scope>
    <source>
        <strain evidence="2">JCM 32048</strain>
    </source>
</reference>
<protein>
    <submittedName>
        <fullName evidence="2">Uncharacterized protein</fullName>
    </submittedName>
</protein>
<keyword evidence="3" id="KW-1185">Reference proteome</keyword>
<sequence>MTPTKFPCLPATSAEVSPKRLKRSKERPHDPAHYKHLGGTCRDQFDANAAATMITPGVERFETEQEAAREDRLRARQARRVLNQPGLTNWINWNDRQWLSRQCPRHLKRPLLDHEALGSLAERLEAGNTSGFSPTTLASSMRMRLIRQDLSRALLDGFEGYADDELRTVTVIYSGWAYTPDTLDAVTAEQIKGQFRQHLNRAGVTRVPGPLFAVLHGEFEPTSGVYQLHYHVVTTAAKAAALMKLLATIAGYKATATGAAPVRRSRVGDRLRQFTYLAKGYWPGKPVVEIDGKPKRVRKHGRIPEPFGAQVLLWLDRQSFADLVVMTDCWSPRNGGIEAMRALYLFVQGRGKRNGSAGPSGAAGGRLGGADG</sequence>
<gene>
    <name evidence="2" type="ORF">MPEAHAMD_6960</name>
</gene>
<name>A0AA37HII4_9HYPH</name>
<evidence type="ECO:0000313" key="2">
    <source>
        <dbReference type="EMBL" id="GJD66762.1"/>
    </source>
</evidence>
<reference evidence="2" key="1">
    <citation type="journal article" date="2016" name="Front. Microbiol.">
        <title>Genome Sequence of the Piezophilic, Mesophilic Sulfate-Reducing Bacterium Desulfovibrio indicus J2T.</title>
        <authorList>
            <person name="Cao J."/>
            <person name="Maignien L."/>
            <person name="Shao Z."/>
            <person name="Alain K."/>
            <person name="Jebbar M."/>
        </authorList>
    </citation>
    <scope>NUCLEOTIDE SEQUENCE</scope>
    <source>
        <strain evidence="2">JCM 32048</strain>
    </source>
</reference>
<feature type="region of interest" description="Disordered" evidence="1">
    <location>
        <begin position="352"/>
        <end position="372"/>
    </location>
</feature>
<feature type="compositionally biased region" description="Gly residues" evidence="1">
    <location>
        <begin position="361"/>
        <end position="372"/>
    </location>
</feature>
<dbReference type="EMBL" id="BPQJ01000078">
    <property type="protein sequence ID" value="GJD66762.1"/>
    <property type="molecule type" value="Genomic_DNA"/>
</dbReference>